<evidence type="ECO:0000313" key="1">
    <source>
        <dbReference type="EMBL" id="RZB91364.1"/>
    </source>
</evidence>
<dbReference type="EMBL" id="QZWG01000009">
    <property type="protein sequence ID" value="RZB91364.1"/>
    <property type="molecule type" value="Genomic_DNA"/>
</dbReference>
<evidence type="ECO:0000313" key="2">
    <source>
        <dbReference type="Proteomes" id="UP000289340"/>
    </source>
</evidence>
<dbReference type="Gene3D" id="2.60.120.330">
    <property type="entry name" value="B-lactam Antibiotic, Isopenicillin N Synthase, Chain"/>
    <property type="match status" value="1"/>
</dbReference>
<name>A0A445IZ15_GLYSO</name>
<accession>A0A445IZ15</accession>
<dbReference type="AlphaFoldDB" id="A0A445IZ15"/>
<dbReference type="Proteomes" id="UP000289340">
    <property type="component" value="Chromosome 9"/>
</dbReference>
<organism evidence="1 2">
    <name type="scientific">Glycine soja</name>
    <name type="common">Wild soybean</name>
    <dbReference type="NCBI Taxonomy" id="3848"/>
    <lineage>
        <taxon>Eukaryota</taxon>
        <taxon>Viridiplantae</taxon>
        <taxon>Streptophyta</taxon>
        <taxon>Embryophyta</taxon>
        <taxon>Tracheophyta</taxon>
        <taxon>Spermatophyta</taxon>
        <taxon>Magnoliopsida</taxon>
        <taxon>eudicotyledons</taxon>
        <taxon>Gunneridae</taxon>
        <taxon>Pentapetalae</taxon>
        <taxon>rosids</taxon>
        <taxon>fabids</taxon>
        <taxon>Fabales</taxon>
        <taxon>Fabaceae</taxon>
        <taxon>Papilionoideae</taxon>
        <taxon>50 kb inversion clade</taxon>
        <taxon>NPAAA clade</taxon>
        <taxon>indigoferoid/millettioid clade</taxon>
        <taxon>Phaseoleae</taxon>
        <taxon>Glycine</taxon>
        <taxon>Glycine subgen. Soja</taxon>
    </lineage>
</organism>
<sequence length="128" mass="14806">MNIVFGMKSNLSLDAWDKPMLEGQEHRKGSFYAIPILDTPTTEASLIQQYPSYCRPNIWPRNALPELEVAFKALGKLIFDIELMLSYHCDQYVSKGMKIHKDEGLESILHRSRCHKGRLLYYFPSQQG</sequence>
<proteinExistence type="predicted"/>
<dbReference type="PANTHER" id="PTHR48420:SF1">
    <property type="entry name" value="NON-HAEM DIOXYGENASE N-TERMINAL DOMAIN-CONTAINING PROTEIN"/>
    <property type="match status" value="1"/>
</dbReference>
<dbReference type="InterPro" id="IPR027443">
    <property type="entry name" value="IPNS-like_sf"/>
</dbReference>
<protein>
    <submittedName>
        <fullName evidence="1">Uncharacterized protein</fullName>
    </submittedName>
</protein>
<reference evidence="1 2" key="1">
    <citation type="submission" date="2018-09" db="EMBL/GenBank/DDBJ databases">
        <title>A high-quality reference genome of wild soybean provides a powerful tool to mine soybean genomes.</title>
        <authorList>
            <person name="Xie M."/>
            <person name="Chung C.Y.L."/>
            <person name="Li M.-W."/>
            <person name="Wong F.-L."/>
            <person name="Chan T.-F."/>
            <person name="Lam H.-M."/>
        </authorList>
    </citation>
    <scope>NUCLEOTIDE SEQUENCE [LARGE SCALE GENOMIC DNA]</scope>
    <source>
        <strain evidence="2">cv. W05</strain>
        <tissue evidence="1">Hypocotyl of etiolated seedlings</tissue>
    </source>
</reference>
<keyword evidence="2" id="KW-1185">Reference proteome</keyword>
<dbReference type="PANTHER" id="PTHR48420">
    <property type="entry name" value="NON-HAEM DIOXYGENASE N-TERMINAL DOMAIN-CONTAINING PROTEIN"/>
    <property type="match status" value="1"/>
</dbReference>
<gene>
    <name evidence="1" type="ORF">D0Y65_023679</name>
</gene>
<comment type="caution">
    <text evidence="1">The sequence shown here is derived from an EMBL/GenBank/DDBJ whole genome shotgun (WGS) entry which is preliminary data.</text>
</comment>